<organism evidence="7">
    <name type="scientific">marine sediment metagenome</name>
    <dbReference type="NCBI Taxonomy" id="412755"/>
    <lineage>
        <taxon>unclassified sequences</taxon>
        <taxon>metagenomes</taxon>
        <taxon>ecological metagenomes</taxon>
    </lineage>
</organism>
<dbReference type="EMBL" id="LAZR01051309">
    <property type="protein sequence ID" value="KKK85443.1"/>
    <property type="molecule type" value="Genomic_DNA"/>
</dbReference>
<comment type="caution">
    <text evidence="7">The sequence shown here is derived from an EMBL/GenBank/DDBJ whole genome shotgun (WGS) entry which is preliminary data.</text>
</comment>
<evidence type="ECO:0000256" key="5">
    <source>
        <dbReference type="ARBA" id="ARBA00022691"/>
    </source>
</evidence>
<dbReference type="PANTHER" id="PTHR46111:SF2">
    <property type="entry name" value="SAM-DEPENDENT METHYLTRANSFERASE"/>
    <property type="match status" value="1"/>
</dbReference>
<evidence type="ECO:0000256" key="4">
    <source>
        <dbReference type="ARBA" id="ARBA00022679"/>
    </source>
</evidence>
<keyword evidence="3" id="KW-0489">Methyltransferase</keyword>
<dbReference type="InterPro" id="IPR014776">
    <property type="entry name" value="4pyrrole_Mease_sub2"/>
</dbReference>
<dbReference type="AlphaFoldDB" id="A0A0F8YVK9"/>
<evidence type="ECO:0000313" key="7">
    <source>
        <dbReference type="EMBL" id="KKK85443.1"/>
    </source>
</evidence>
<name>A0A0F8YVK9_9ZZZZ</name>
<accession>A0A0F8YVK9</accession>
<protein>
    <recommendedName>
        <fullName evidence="6">Tetrapyrrole methylase domain-containing protein</fullName>
    </recommendedName>
</protein>
<dbReference type="InterPro" id="IPR035996">
    <property type="entry name" value="4pyrrol_Methylase_sf"/>
</dbReference>
<dbReference type="GO" id="GO:0008168">
    <property type="term" value="F:methyltransferase activity"/>
    <property type="evidence" value="ECO:0007669"/>
    <property type="project" value="UniProtKB-KW"/>
</dbReference>
<dbReference type="InterPro" id="IPR014777">
    <property type="entry name" value="4pyrrole_Mease_sub1"/>
</dbReference>
<dbReference type="CDD" id="cd11649">
    <property type="entry name" value="RsmI_like"/>
    <property type="match status" value="1"/>
</dbReference>
<proteinExistence type="predicted"/>
<keyword evidence="2" id="KW-0698">rRNA processing</keyword>
<keyword evidence="5" id="KW-0949">S-adenosyl-L-methionine</keyword>
<keyword evidence="4" id="KW-0808">Transferase</keyword>
<evidence type="ECO:0000256" key="2">
    <source>
        <dbReference type="ARBA" id="ARBA00022552"/>
    </source>
</evidence>
<evidence type="ECO:0000256" key="1">
    <source>
        <dbReference type="ARBA" id="ARBA00022490"/>
    </source>
</evidence>
<evidence type="ECO:0000256" key="3">
    <source>
        <dbReference type="ARBA" id="ARBA00022603"/>
    </source>
</evidence>
<dbReference type="SUPFAM" id="SSF53790">
    <property type="entry name" value="Tetrapyrrole methylase"/>
    <property type="match status" value="1"/>
</dbReference>
<dbReference type="Gene3D" id="3.30.950.10">
    <property type="entry name" value="Methyltransferase, Cobalt-precorrin-4 Transmethylase, Domain 2"/>
    <property type="match status" value="1"/>
</dbReference>
<reference evidence="7" key="1">
    <citation type="journal article" date="2015" name="Nature">
        <title>Complex archaea that bridge the gap between prokaryotes and eukaryotes.</title>
        <authorList>
            <person name="Spang A."/>
            <person name="Saw J.H."/>
            <person name="Jorgensen S.L."/>
            <person name="Zaremba-Niedzwiedzka K."/>
            <person name="Martijn J."/>
            <person name="Lind A.E."/>
            <person name="van Eijk R."/>
            <person name="Schleper C."/>
            <person name="Guy L."/>
            <person name="Ettema T.J."/>
        </authorList>
    </citation>
    <scope>NUCLEOTIDE SEQUENCE</scope>
</reference>
<dbReference type="GO" id="GO:0032259">
    <property type="term" value="P:methylation"/>
    <property type="evidence" value="ECO:0007669"/>
    <property type="project" value="UniProtKB-KW"/>
</dbReference>
<dbReference type="Pfam" id="PF00590">
    <property type="entry name" value="TP_methylase"/>
    <property type="match status" value="1"/>
</dbReference>
<dbReference type="PIRSF" id="PIRSF005917">
    <property type="entry name" value="MTase_YraL"/>
    <property type="match status" value="1"/>
</dbReference>
<dbReference type="InterPro" id="IPR008189">
    <property type="entry name" value="rRNA_ssu_MeTfrase_I"/>
</dbReference>
<feature type="domain" description="Tetrapyrrole methylase" evidence="6">
    <location>
        <begin position="27"/>
        <end position="209"/>
    </location>
</feature>
<dbReference type="InterPro" id="IPR000878">
    <property type="entry name" value="4pyrrol_Mease"/>
</dbReference>
<dbReference type="PANTHER" id="PTHR46111">
    <property type="entry name" value="RIBOSOMAL RNA SMALL SUBUNIT METHYLTRANSFERASE I"/>
    <property type="match status" value="1"/>
</dbReference>
<keyword evidence="1" id="KW-0963">Cytoplasm</keyword>
<dbReference type="Gene3D" id="3.40.1010.10">
    <property type="entry name" value="Cobalt-precorrin-4 Transmethylase, Domain 1"/>
    <property type="match status" value="1"/>
</dbReference>
<evidence type="ECO:0000259" key="6">
    <source>
        <dbReference type="Pfam" id="PF00590"/>
    </source>
</evidence>
<sequence length="235" mass="26256">MPAELYLIPVTLGDSPVSHVIPGFPLEIINKLEHFVVEDLRSARRYLRKAGYKALFDDTEFYLLNEHSKDEELGEIIEVLAGGNSMGILSEAGVPAVADPGAELVALAHKRGIRVIPLVGPSSILMALMGSGMNGQSFCFHGYLPVKNPQRQNRIRQIERVALESSQTQIFMETPYRNNSLLEDILGCCREDTLLCVAADISLKTEFIKTKAVREWKKDIPNLHKRPAVFLLNRM</sequence>
<gene>
    <name evidence="7" type="ORF">LCGC14_2773260</name>
</gene>
<dbReference type="GO" id="GO:0006364">
    <property type="term" value="P:rRNA processing"/>
    <property type="evidence" value="ECO:0007669"/>
    <property type="project" value="UniProtKB-KW"/>
</dbReference>